<dbReference type="CDD" id="cd19866">
    <property type="entry name" value="DSRM_STRBP_RED-like_rpt2"/>
    <property type="match status" value="1"/>
</dbReference>
<feature type="compositionally biased region" description="Basic and acidic residues" evidence="2">
    <location>
        <begin position="143"/>
        <end position="157"/>
    </location>
</feature>
<evidence type="ECO:0000313" key="6">
    <source>
        <dbReference type="Proteomes" id="UP000499080"/>
    </source>
</evidence>
<accession>A0A4Y2HSE0</accession>
<organism evidence="5 6">
    <name type="scientific">Araneus ventricosus</name>
    <name type="common">Orbweaver spider</name>
    <name type="synonym">Epeira ventricosa</name>
    <dbReference type="NCBI Taxonomy" id="182803"/>
    <lineage>
        <taxon>Eukaryota</taxon>
        <taxon>Metazoa</taxon>
        <taxon>Ecdysozoa</taxon>
        <taxon>Arthropoda</taxon>
        <taxon>Chelicerata</taxon>
        <taxon>Arachnida</taxon>
        <taxon>Araneae</taxon>
        <taxon>Araneomorphae</taxon>
        <taxon>Entelegynae</taxon>
        <taxon>Araneoidea</taxon>
        <taxon>Araneidae</taxon>
        <taxon>Araneus</taxon>
    </lineage>
</organism>
<dbReference type="PROSITE" id="PS51450">
    <property type="entry name" value="LRR"/>
    <property type="match status" value="2"/>
</dbReference>
<dbReference type="GO" id="GO:0008251">
    <property type="term" value="F:tRNA-specific adenosine deaminase activity"/>
    <property type="evidence" value="ECO:0007669"/>
    <property type="project" value="TreeGrafter"/>
</dbReference>
<reference evidence="5 6" key="1">
    <citation type="journal article" date="2019" name="Sci. Rep.">
        <title>Orb-weaving spider Araneus ventricosus genome elucidates the spidroin gene catalogue.</title>
        <authorList>
            <person name="Kono N."/>
            <person name="Nakamura H."/>
            <person name="Ohtoshi R."/>
            <person name="Moran D.A.P."/>
            <person name="Shinohara A."/>
            <person name="Yoshida Y."/>
            <person name="Fujiwara M."/>
            <person name="Mori M."/>
            <person name="Tomita M."/>
            <person name="Arakawa K."/>
        </authorList>
    </citation>
    <scope>NUCLEOTIDE SEQUENCE [LARGE SCALE GENOMIC DNA]</scope>
</reference>
<dbReference type="GO" id="GO:0003725">
    <property type="term" value="F:double-stranded RNA binding"/>
    <property type="evidence" value="ECO:0007669"/>
    <property type="project" value="TreeGrafter"/>
</dbReference>
<dbReference type="Gene3D" id="3.80.10.10">
    <property type="entry name" value="Ribonuclease Inhibitor"/>
    <property type="match status" value="1"/>
</dbReference>
<dbReference type="InterPro" id="IPR014720">
    <property type="entry name" value="dsRBD_dom"/>
</dbReference>
<dbReference type="SUPFAM" id="SSF52075">
    <property type="entry name" value="Outer arm dynein light chain 1"/>
    <property type="match status" value="1"/>
</dbReference>
<dbReference type="Pfam" id="PF14580">
    <property type="entry name" value="LRR_9"/>
    <property type="match status" value="1"/>
</dbReference>
<dbReference type="Pfam" id="PF00035">
    <property type="entry name" value="dsrm"/>
    <property type="match status" value="2"/>
</dbReference>
<comment type="caution">
    <text evidence="5">The sequence shown here is derived from an EMBL/GenBank/DDBJ whole genome shotgun (WGS) entry which is preliminary data.</text>
</comment>
<dbReference type="PANTHER" id="PTHR10910:SF62">
    <property type="entry name" value="AT07585P-RELATED"/>
    <property type="match status" value="1"/>
</dbReference>
<dbReference type="SMART" id="SM00552">
    <property type="entry name" value="ADEAMc"/>
    <property type="match status" value="1"/>
</dbReference>
<sequence length="794" mass="87991">MDEKIQTILQGRDPEEITEVNLDDCAGPPKLPLLQQFRNVEHLSLKNCSITNLKGFPKLPNLKKLDLSSNKITSTIFFLNGCPQLTHLNLSNNKIKDVIALKTLGKLKNLQSLLLVNCEIIQIPEYRKKVFHIVKSLKDLDGEDKTVEDAEEPKMDESNPGNDPLNGSSQKKPKKRKSKGGDPPLKKMKTTLPQKNALMQLNELKPGLKYIVESVSGPAHNPQFVVSVEVNGNKYVGHGNSKQLAKHAAAQMALASFVQFRNTPEALTAINNPVVPMDFTSDVKNDEFSFNKPEPHKNGSDLQIKEDTTGNTISKNSLKILSEAAKKNPVMLLNEIHPGLEYKLIEENSSVPSQRFRMTVEVDGVVYEGTGPNKKQAKASAARSVMSNLYNVSYNTYGLSLLTPDSANAELFNFPQNVADKISKSLLNTFNEVMSGNAEHAKWKIIAGIAMTRDEAMEDIQIVSIGTGTKCINGEHISMVGANLNDCHAEIISRRCLKDFFYTNLELHLEGEGDQSIFIKREGGGFHLKPNIKFHLYISTAPCGDARIFCPHEEGAIEGVDRHPNRNSRGALRTKIESGEGTIPIRSGQGIQTWDGILPGQERLLTMSCSDKIASWNVLGLQGALLSHFIEPVYLDSVILGGLFHPSHLKRALFGRFENSLKELPPLFKLNKPKMCATSSPETRHLVKSPNFSVNWTSGLGRAEVVNATTGKMESGQVSRLSKRSFFQRFVNIYDRLTHIMNFETPAPGLYAAYKGVVKHYQDGKRALTSALSDAGLGNWVKKPIEQNEFELVF</sequence>
<dbReference type="Proteomes" id="UP000499080">
    <property type="component" value="Unassembled WGS sequence"/>
</dbReference>
<dbReference type="InterPro" id="IPR002466">
    <property type="entry name" value="A_deamin"/>
</dbReference>
<dbReference type="SUPFAM" id="SSF54768">
    <property type="entry name" value="dsRNA-binding domain-like"/>
    <property type="match status" value="2"/>
</dbReference>
<dbReference type="AlphaFoldDB" id="A0A4Y2HSE0"/>
<protein>
    <submittedName>
        <fullName evidence="5">Double-stranded RNA-specific editase 1</fullName>
    </submittedName>
</protein>
<dbReference type="PROSITE" id="PS50141">
    <property type="entry name" value="A_DEAMIN_EDITASE"/>
    <property type="match status" value="1"/>
</dbReference>
<dbReference type="SMART" id="SM00358">
    <property type="entry name" value="DSRM"/>
    <property type="match status" value="2"/>
</dbReference>
<dbReference type="Pfam" id="PF02137">
    <property type="entry name" value="A_deamin"/>
    <property type="match status" value="1"/>
</dbReference>
<dbReference type="EMBL" id="BGPR01002135">
    <property type="protein sequence ID" value="GBM68337.1"/>
    <property type="molecule type" value="Genomic_DNA"/>
</dbReference>
<feature type="domain" description="DRBM" evidence="3">
    <location>
        <begin position="193"/>
        <end position="259"/>
    </location>
</feature>
<evidence type="ECO:0000313" key="5">
    <source>
        <dbReference type="EMBL" id="GBM68337.1"/>
    </source>
</evidence>
<dbReference type="GO" id="GO:0005730">
    <property type="term" value="C:nucleolus"/>
    <property type="evidence" value="ECO:0007669"/>
    <property type="project" value="TreeGrafter"/>
</dbReference>
<gene>
    <name evidence="5" type="primary">Adarb1</name>
    <name evidence="5" type="ORF">AVEN_138180_1</name>
</gene>
<dbReference type="InterPro" id="IPR001611">
    <property type="entry name" value="Leu-rich_rpt"/>
</dbReference>
<evidence type="ECO:0000259" key="3">
    <source>
        <dbReference type="PROSITE" id="PS50137"/>
    </source>
</evidence>
<feature type="domain" description="A to I editase" evidence="4">
    <location>
        <begin position="464"/>
        <end position="790"/>
    </location>
</feature>
<dbReference type="GO" id="GO:0006382">
    <property type="term" value="P:adenosine to inosine editing"/>
    <property type="evidence" value="ECO:0007669"/>
    <property type="project" value="TreeGrafter"/>
</dbReference>
<evidence type="ECO:0000256" key="2">
    <source>
        <dbReference type="SAM" id="MobiDB-lite"/>
    </source>
</evidence>
<dbReference type="FunFam" id="3.30.160.20:FF:000127">
    <property type="entry name" value="Putative trna-specific adenosine deaminase 1"/>
    <property type="match status" value="1"/>
</dbReference>
<dbReference type="InterPro" id="IPR032675">
    <property type="entry name" value="LRR_dom_sf"/>
</dbReference>
<dbReference type="PANTHER" id="PTHR10910">
    <property type="entry name" value="EUKARYOTE SPECIFIC DSRNA BINDING PROTEIN"/>
    <property type="match status" value="1"/>
</dbReference>
<dbReference type="PROSITE" id="PS50137">
    <property type="entry name" value="DS_RBD"/>
    <property type="match status" value="2"/>
</dbReference>
<dbReference type="OrthoDB" id="10268011at2759"/>
<keyword evidence="6" id="KW-1185">Reference proteome</keyword>
<evidence type="ECO:0000256" key="1">
    <source>
        <dbReference type="PROSITE-ProRule" id="PRU00266"/>
    </source>
</evidence>
<evidence type="ECO:0000259" key="4">
    <source>
        <dbReference type="PROSITE" id="PS50141"/>
    </source>
</evidence>
<keyword evidence="1" id="KW-0694">RNA-binding</keyword>
<name>A0A4Y2HSE0_ARAVE</name>
<feature type="region of interest" description="Disordered" evidence="2">
    <location>
        <begin position="143"/>
        <end position="191"/>
    </location>
</feature>
<dbReference type="GO" id="GO:0006396">
    <property type="term" value="P:RNA processing"/>
    <property type="evidence" value="ECO:0007669"/>
    <property type="project" value="InterPro"/>
</dbReference>
<dbReference type="GO" id="GO:0003726">
    <property type="term" value="F:double-stranded RNA adenosine deaminase activity"/>
    <property type="evidence" value="ECO:0007669"/>
    <property type="project" value="TreeGrafter"/>
</dbReference>
<feature type="compositionally biased region" description="Basic and acidic residues" evidence="2">
    <location>
        <begin position="290"/>
        <end position="308"/>
    </location>
</feature>
<proteinExistence type="predicted"/>
<dbReference type="GO" id="GO:0005737">
    <property type="term" value="C:cytoplasm"/>
    <property type="evidence" value="ECO:0007669"/>
    <property type="project" value="TreeGrafter"/>
</dbReference>
<feature type="domain" description="DRBM" evidence="3">
    <location>
        <begin position="316"/>
        <end position="391"/>
    </location>
</feature>
<dbReference type="CDD" id="cd19865">
    <property type="entry name" value="DSRM_STRBP_RED-like_rpt1"/>
    <property type="match status" value="1"/>
</dbReference>
<feature type="region of interest" description="Disordered" evidence="2">
    <location>
        <begin position="290"/>
        <end position="309"/>
    </location>
</feature>
<dbReference type="Gene3D" id="3.30.160.20">
    <property type="match status" value="2"/>
</dbReference>